<keyword evidence="2" id="KW-0170">Cobalt</keyword>
<feature type="domain" description="B12-binding" evidence="3">
    <location>
        <begin position="225"/>
        <end position="346"/>
    </location>
</feature>
<evidence type="ECO:0000256" key="2">
    <source>
        <dbReference type="ARBA" id="ARBA00023285"/>
    </source>
</evidence>
<dbReference type="InterPro" id="IPR006158">
    <property type="entry name" value="Cobalamin-bd"/>
</dbReference>
<dbReference type="GO" id="GO:0031419">
    <property type="term" value="F:cobalamin binding"/>
    <property type="evidence" value="ECO:0007669"/>
    <property type="project" value="InterPro"/>
</dbReference>
<dbReference type="Proteomes" id="UP000559987">
    <property type="component" value="Unassembled WGS sequence"/>
</dbReference>
<evidence type="ECO:0000313" key="4">
    <source>
        <dbReference type="EMBL" id="MBB3167624.1"/>
    </source>
</evidence>
<dbReference type="SUPFAM" id="SSF52242">
    <property type="entry name" value="Cobalamin (vitamin B12)-binding domain"/>
    <property type="match status" value="1"/>
</dbReference>
<evidence type="ECO:0000313" key="5">
    <source>
        <dbReference type="Proteomes" id="UP000559987"/>
    </source>
</evidence>
<dbReference type="EMBL" id="JACHXZ010000001">
    <property type="protein sequence ID" value="MBB3167624.1"/>
    <property type="molecule type" value="Genomic_DNA"/>
</dbReference>
<evidence type="ECO:0000259" key="3">
    <source>
        <dbReference type="PROSITE" id="PS51332"/>
    </source>
</evidence>
<dbReference type="InterPro" id="IPR036724">
    <property type="entry name" value="Cobalamin-bd_sf"/>
</dbReference>
<accession>A0A839UHW6</accession>
<organism evidence="4 5">
    <name type="scientific">Simiduia aestuariiviva</name>
    <dbReference type="NCBI Taxonomy" id="1510459"/>
    <lineage>
        <taxon>Bacteria</taxon>
        <taxon>Pseudomonadati</taxon>
        <taxon>Pseudomonadota</taxon>
        <taxon>Gammaproteobacteria</taxon>
        <taxon>Cellvibrionales</taxon>
        <taxon>Cellvibrionaceae</taxon>
        <taxon>Simiduia</taxon>
    </lineage>
</organism>
<dbReference type="InterPro" id="IPR003759">
    <property type="entry name" value="Cbl-bd_cap"/>
</dbReference>
<dbReference type="InterPro" id="IPR050554">
    <property type="entry name" value="Met_Synthase/Corrinoid"/>
</dbReference>
<dbReference type="PANTHER" id="PTHR45833:SF1">
    <property type="entry name" value="METHIONINE SYNTHASE"/>
    <property type="match status" value="1"/>
</dbReference>
<name>A0A839UHW6_9GAMM</name>
<dbReference type="GO" id="GO:0046653">
    <property type="term" value="P:tetrahydrofolate metabolic process"/>
    <property type="evidence" value="ECO:0007669"/>
    <property type="project" value="TreeGrafter"/>
</dbReference>
<dbReference type="Pfam" id="PF02310">
    <property type="entry name" value="B12-binding"/>
    <property type="match status" value="1"/>
</dbReference>
<dbReference type="RefSeq" id="WP_183908505.1">
    <property type="nucleotide sequence ID" value="NZ_JACHXZ010000001.1"/>
</dbReference>
<reference evidence="4 5" key="1">
    <citation type="submission" date="2020-08" db="EMBL/GenBank/DDBJ databases">
        <title>Genomic Encyclopedia of Type Strains, Phase III (KMG-III): the genomes of soil and plant-associated and newly described type strains.</title>
        <authorList>
            <person name="Whitman W."/>
        </authorList>
    </citation>
    <scope>NUCLEOTIDE SEQUENCE [LARGE SCALE GENOMIC DNA]</scope>
    <source>
        <strain evidence="4 5">CECT 8571</strain>
    </source>
</reference>
<proteinExistence type="predicted"/>
<dbReference type="InterPro" id="IPR036594">
    <property type="entry name" value="Meth_synthase_dom"/>
</dbReference>
<dbReference type="PROSITE" id="PS51332">
    <property type="entry name" value="B12_BINDING"/>
    <property type="match status" value="1"/>
</dbReference>
<dbReference type="AlphaFoldDB" id="A0A839UHW6"/>
<gene>
    <name evidence="4" type="ORF">FHS30_000800</name>
</gene>
<dbReference type="GO" id="GO:0008705">
    <property type="term" value="F:methionine synthase activity"/>
    <property type="evidence" value="ECO:0007669"/>
    <property type="project" value="TreeGrafter"/>
</dbReference>
<keyword evidence="5" id="KW-1185">Reference proteome</keyword>
<sequence>MHNAHELVVLEAHSDAIKRFVFDEYFTLHPDKIAWRNDPKIKAICQDDIAKHLSFLVSALERDSEIQFINYCLWLRGVFQSRDIPLAHFTDGLVLLRRFCAESGQGLSKSLFYLDQALAALADDSRSLTIVDTCTQPDIPRTESYLSAVLRGQSRDAWEGLQQAINSDLSYSAIGTRIIQPAMYQVGSLWETNKITVAQEHLASSITQNTLAKTLAFVEYETPNDRMALFSCVEGNHHVIGLRIVADSFEIAGWDTTFLGANTPSGDIIAMVREIKPELLGLSVALTQQLPTLKALTDDIHREFGADRPFILVGGLATNQLGGMLDNIQVDQWIPHAQAVSTDLKI</sequence>
<dbReference type="GO" id="GO:0005829">
    <property type="term" value="C:cytosol"/>
    <property type="evidence" value="ECO:0007669"/>
    <property type="project" value="TreeGrafter"/>
</dbReference>
<dbReference type="GO" id="GO:0050667">
    <property type="term" value="P:homocysteine metabolic process"/>
    <property type="evidence" value="ECO:0007669"/>
    <property type="project" value="TreeGrafter"/>
</dbReference>
<dbReference type="PANTHER" id="PTHR45833">
    <property type="entry name" value="METHIONINE SYNTHASE"/>
    <property type="match status" value="1"/>
</dbReference>
<keyword evidence="1" id="KW-0479">Metal-binding</keyword>
<protein>
    <submittedName>
        <fullName evidence="4">Methanogenic corrinoid protein MtbC1</fullName>
    </submittedName>
</protein>
<dbReference type="Gene3D" id="3.40.50.280">
    <property type="entry name" value="Cobalamin-binding domain"/>
    <property type="match status" value="1"/>
</dbReference>
<evidence type="ECO:0000256" key="1">
    <source>
        <dbReference type="ARBA" id="ARBA00022723"/>
    </source>
</evidence>
<dbReference type="Pfam" id="PF02607">
    <property type="entry name" value="B12-binding_2"/>
    <property type="match status" value="1"/>
</dbReference>
<comment type="caution">
    <text evidence="4">The sequence shown here is derived from an EMBL/GenBank/DDBJ whole genome shotgun (WGS) entry which is preliminary data.</text>
</comment>
<dbReference type="Gene3D" id="1.10.1240.10">
    <property type="entry name" value="Methionine synthase domain"/>
    <property type="match status" value="1"/>
</dbReference>
<dbReference type="GO" id="GO:0046872">
    <property type="term" value="F:metal ion binding"/>
    <property type="evidence" value="ECO:0007669"/>
    <property type="project" value="UniProtKB-KW"/>
</dbReference>